<sequence length="197" mass="21939">MPQIPPILESVGLDARGRKRLTREDLFILGQRINTAADAIEFYVAVCSWGVGNKARDVYRRVAPLRHPDAGKRLLRGIKKLQGPGGSAIAGYDAFRSTDTAYLTGLGPAFFTKLLYFAAREPTTDHNGHPLILDQRIAKAIGWPAKTWWSTAEYEDYLAVMDETRRLFDPVPRADRLEYALFSSAAQKLIGTESTTL</sequence>
<dbReference type="Proteomes" id="UP000746595">
    <property type="component" value="Unassembled WGS sequence"/>
</dbReference>
<reference evidence="1 2" key="1">
    <citation type="submission" date="2020-04" db="EMBL/GenBank/DDBJ databases">
        <title>Paeniglutamicibacter sp. ANT13_2, a novel actinomycete isolated from sediment in Antarctica.</title>
        <authorList>
            <person name="Sakdapetsiri C."/>
            <person name="Pinyakong O."/>
        </authorList>
    </citation>
    <scope>NUCLEOTIDE SEQUENCE [LARGE SCALE GENOMIC DNA]</scope>
    <source>
        <strain evidence="1 2">ANT13_2</strain>
    </source>
</reference>
<name>A0ABX1G356_9MICC</name>
<dbReference type="InterPro" id="IPR048868">
    <property type="entry name" value="OGG-like_put"/>
</dbReference>
<dbReference type="Pfam" id="PF21790">
    <property type="entry name" value="OGG"/>
    <property type="match status" value="1"/>
</dbReference>
<gene>
    <name evidence="1" type="ORF">HED64_04095</name>
</gene>
<accession>A0ABX1G356</accession>
<proteinExistence type="predicted"/>
<evidence type="ECO:0000313" key="1">
    <source>
        <dbReference type="EMBL" id="NKG19892.1"/>
    </source>
</evidence>
<evidence type="ECO:0000313" key="2">
    <source>
        <dbReference type="Proteomes" id="UP000746595"/>
    </source>
</evidence>
<dbReference type="EMBL" id="JAAWVT010000001">
    <property type="protein sequence ID" value="NKG19892.1"/>
    <property type="molecule type" value="Genomic_DNA"/>
</dbReference>
<organism evidence="1 2">
    <name type="scientific">Paeniglutamicibacter terrestris</name>
    <dbReference type="NCBI Taxonomy" id="2723403"/>
    <lineage>
        <taxon>Bacteria</taxon>
        <taxon>Bacillati</taxon>
        <taxon>Actinomycetota</taxon>
        <taxon>Actinomycetes</taxon>
        <taxon>Micrococcales</taxon>
        <taxon>Micrococcaceae</taxon>
        <taxon>Paeniglutamicibacter</taxon>
    </lineage>
</organism>
<keyword evidence="2" id="KW-1185">Reference proteome</keyword>
<comment type="caution">
    <text evidence="1">The sequence shown here is derived from an EMBL/GenBank/DDBJ whole genome shotgun (WGS) entry which is preliminary data.</text>
</comment>
<protein>
    <submittedName>
        <fullName evidence="1">Uncharacterized protein</fullName>
    </submittedName>
</protein>